<dbReference type="Proteomes" id="UP000728032">
    <property type="component" value="Unassembled WGS sequence"/>
</dbReference>
<organism evidence="1">
    <name type="scientific">Oppiella nova</name>
    <dbReference type="NCBI Taxonomy" id="334625"/>
    <lineage>
        <taxon>Eukaryota</taxon>
        <taxon>Metazoa</taxon>
        <taxon>Ecdysozoa</taxon>
        <taxon>Arthropoda</taxon>
        <taxon>Chelicerata</taxon>
        <taxon>Arachnida</taxon>
        <taxon>Acari</taxon>
        <taxon>Acariformes</taxon>
        <taxon>Sarcoptiformes</taxon>
        <taxon>Oribatida</taxon>
        <taxon>Brachypylina</taxon>
        <taxon>Oppioidea</taxon>
        <taxon>Oppiidae</taxon>
        <taxon>Oppiella</taxon>
    </lineage>
</organism>
<evidence type="ECO:0000313" key="2">
    <source>
        <dbReference type="Proteomes" id="UP000728032"/>
    </source>
</evidence>
<proteinExistence type="predicted"/>
<gene>
    <name evidence="1" type="ORF">ONB1V03_LOCUS10360</name>
</gene>
<reference evidence="1" key="1">
    <citation type="submission" date="2020-11" db="EMBL/GenBank/DDBJ databases">
        <authorList>
            <person name="Tran Van P."/>
        </authorList>
    </citation>
    <scope>NUCLEOTIDE SEQUENCE</scope>
</reference>
<protein>
    <submittedName>
        <fullName evidence="1">Uncharacterized protein</fullName>
    </submittedName>
</protein>
<sequence>MKGTATNRRILFTPDSFELLTTTDWSNGLFAADFTTEFIMGMGLNQNREPLALFIVHKLTSRTIHSQQS</sequence>
<dbReference type="EMBL" id="OC921816">
    <property type="protein sequence ID" value="CAD7653707.1"/>
    <property type="molecule type" value="Genomic_DNA"/>
</dbReference>
<evidence type="ECO:0000313" key="1">
    <source>
        <dbReference type="EMBL" id="CAD7653707.1"/>
    </source>
</evidence>
<accession>A0A7R9M5J1</accession>
<name>A0A7R9M5J1_9ACAR</name>
<keyword evidence="2" id="KW-1185">Reference proteome</keyword>
<dbReference type="AlphaFoldDB" id="A0A7R9M5J1"/>
<dbReference type="EMBL" id="CAJPVJ010006991">
    <property type="protein sequence ID" value="CAG2170894.1"/>
    <property type="molecule type" value="Genomic_DNA"/>
</dbReference>